<feature type="compositionally biased region" description="Basic and acidic residues" evidence="1">
    <location>
        <begin position="1"/>
        <end position="13"/>
    </location>
</feature>
<dbReference type="EMBL" id="CAUYUJ010001089">
    <property type="protein sequence ID" value="CAK0794103.1"/>
    <property type="molecule type" value="Genomic_DNA"/>
</dbReference>
<name>A0ABN9PQG7_9DINO</name>
<organism evidence="2 3">
    <name type="scientific">Prorocentrum cordatum</name>
    <dbReference type="NCBI Taxonomy" id="2364126"/>
    <lineage>
        <taxon>Eukaryota</taxon>
        <taxon>Sar</taxon>
        <taxon>Alveolata</taxon>
        <taxon>Dinophyceae</taxon>
        <taxon>Prorocentrales</taxon>
        <taxon>Prorocentraceae</taxon>
        <taxon>Prorocentrum</taxon>
    </lineage>
</organism>
<dbReference type="Proteomes" id="UP001189429">
    <property type="component" value="Unassembled WGS sequence"/>
</dbReference>
<accession>A0ABN9PQG7</accession>
<sequence length="362" mass="40386">TINKRREASESPGRRRLHSVPEDEVSDPEGTSPWEKLGAEASATDEEQDDYMAMQIAEMLQAEEMTEHEKDLFLAGQLRLGPASARWRSMFLKLMGSVTATENMRSVSGMVPHLLQRGEANPEECPRPPWAQWSGANAHAAYTYCRRCDTRIAYHKKTPEEKLEAAKKKLVKAKAAQTRREVKQIVAKELEEYAQALEGTGETDPWTPQPTQVKKRLDPVSEQLWLHESRGREIVGVKAEVPTVKETAVPMALYVNAAEGYVPVKHPPPAKAQSVPAKAPPGTRPMTTAEMMRALADMTVVIEQQRAQNERVYQRVSEVMRQPRQGLSDEEMMRIAMMMSRMQQQASSAPSSPGASGSQEPA</sequence>
<proteinExistence type="predicted"/>
<evidence type="ECO:0000313" key="3">
    <source>
        <dbReference type="Proteomes" id="UP001189429"/>
    </source>
</evidence>
<evidence type="ECO:0000256" key="1">
    <source>
        <dbReference type="SAM" id="MobiDB-lite"/>
    </source>
</evidence>
<evidence type="ECO:0000313" key="2">
    <source>
        <dbReference type="EMBL" id="CAK0794103.1"/>
    </source>
</evidence>
<feature type="non-terminal residue" evidence="2">
    <location>
        <position position="1"/>
    </location>
</feature>
<reference evidence="2" key="1">
    <citation type="submission" date="2023-10" db="EMBL/GenBank/DDBJ databases">
        <authorList>
            <person name="Chen Y."/>
            <person name="Shah S."/>
            <person name="Dougan E. K."/>
            <person name="Thang M."/>
            <person name="Chan C."/>
        </authorList>
    </citation>
    <scope>NUCLEOTIDE SEQUENCE [LARGE SCALE GENOMIC DNA]</scope>
</reference>
<protein>
    <submittedName>
        <fullName evidence="2">Uncharacterized protein</fullName>
    </submittedName>
</protein>
<feature type="region of interest" description="Disordered" evidence="1">
    <location>
        <begin position="1"/>
        <end position="47"/>
    </location>
</feature>
<keyword evidence="3" id="KW-1185">Reference proteome</keyword>
<comment type="caution">
    <text evidence="2">The sequence shown here is derived from an EMBL/GenBank/DDBJ whole genome shotgun (WGS) entry which is preliminary data.</text>
</comment>
<gene>
    <name evidence="2" type="ORF">PCOR1329_LOCUS4193</name>
</gene>
<feature type="region of interest" description="Disordered" evidence="1">
    <location>
        <begin position="340"/>
        <end position="362"/>
    </location>
</feature>